<dbReference type="PANTHER" id="PTHR30086">
    <property type="entry name" value="ARGININE EXPORTER PROTEIN ARGO"/>
    <property type="match status" value="1"/>
</dbReference>
<feature type="transmembrane region" description="Helical" evidence="6">
    <location>
        <begin position="76"/>
        <end position="94"/>
    </location>
</feature>
<gene>
    <name evidence="7" type="ordered locus">Dshi_2845</name>
</gene>
<keyword evidence="5 6" id="KW-0472">Membrane</keyword>
<dbReference type="AlphaFoldDB" id="A8LJ83"/>
<accession>A8LJ83</accession>
<reference evidence="8" key="1">
    <citation type="journal article" date="2010" name="ISME J.">
        <title>The complete genome sequence of the algal symbiont Dinoroseobacter shibae: a hitchhiker's guide to life in the sea.</title>
        <authorList>
            <person name="Wagner-Dobler I."/>
            <person name="Ballhausen B."/>
            <person name="Berger M."/>
            <person name="Brinkhoff T."/>
            <person name="Buchholz I."/>
            <person name="Bunk B."/>
            <person name="Cypionka H."/>
            <person name="Daniel R."/>
            <person name="Drepper T."/>
            <person name="Gerdts G."/>
            <person name="Hahnke S."/>
            <person name="Han C."/>
            <person name="Jahn D."/>
            <person name="Kalhoefer D."/>
            <person name="Kiss H."/>
            <person name="Klenk H.P."/>
            <person name="Kyrpides N."/>
            <person name="Liebl W."/>
            <person name="Liesegang H."/>
            <person name="Meincke L."/>
            <person name="Pati A."/>
            <person name="Petersen J."/>
            <person name="Piekarski T."/>
            <person name="Pommerenke C."/>
            <person name="Pradella S."/>
            <person name="Pukall R."/>
            <person name="Rabus R."/>
            <person name="Stackebrandt E."/>
            <person name="Thole S."/>
            <person name="Thompson L."/>
            <person name="Tielen P."/>
            <person name="Tomasch J."/>
            <person name="von Jan M."/>
            <person name="Wanphrut N."/>
            <person name="Wichels A."/>
            <person name="Zech H."/>
            <person name="Simon M."/>
        </authorList>
    </citation>
    <scope>NUCLEOTIDE SEQUENCE [LARGE SCALE GENOMIC DNA]</scope>
    <source>
        <strain evidence="8">DSM 16493 / NCIMB 14021 / DFL 12</strain>
    </source>
</reference>
<keyword evidence="3 6" id="KW-0812">Transmembrane</keyword>
<evidence type="ECO:0000256" key="6">
    <source>
        <dbReference type="SAM" id="Phobius"/>
    </source>
</evidence>
<dbReference type="Pfam" id="PF01810">
    <property type="entry name" value="LysE"/>
    <property type="match status" value="1"/>
</dbReference>
<evidence type="ECO:0000256" key="2">
    <source>
        <dbReference type="ARBA" id="ARBA00022475"/>
    </source>
</evidence>
<feature type="transmembrane region" description="Helical" evidence="6">
    <location>
        <begin position="48"/>
        <end position="69"/>
    </location>
</feature>
<evidence type="ECO:0000256" key="5">
    <source>
        <dbReference type="ARBA" id="ARBA00023136"/>
    </source>
</evidence>
<sequence length="209" mass="21711">MMAEYLPALLAAWGVQLVGVMSPGPSVALLLGVGTAQGARAALLTCAGIASASLVLSVATVLGLTVIFAQLAEAMVVLKMVGAAYLAWLAWGAVRRAVTLPPLPAPVATRATATRLARRGFLLQVSNPKAILFWIAIASLGGLAGAPWPVILIFVAGAFLNSFLGHAAWGLVFAAPPMRRAYLSGRRWVEGALAGFFAFASFKLLTTRI</sequence>
<feature type="transmembrane region" description="Helical" evidence="6">
    <location>
        <begin position="188"/>
        <end position="206"/>
    </location>
</feature>
<keyword evidence="4 6" id="KW-1133">Transmembrane helix</keyword>
<dbReference type="RefSeq" id="WP_012179506.1">
    <property type="nucleotide sequence ID" value="NC_009952.1"/>
</dbReference>
<dbReference type="STRING" id="398580.Dshi_2845"/>
<proteinExistence type="predicted"/>
<comment type="subcellular location">
    <subcellularLocation>
        <location evidence="1">Cell membrane</location>
        <topology evidence="1">Multi-pass membrane protein</topology>
    </subcellularLocation>
</comment>
<evidence type="ECO:0000256" key="4">
    <source>
        <dbReference type="ARBA" id="ARBA00022989"/>
    </source>
</evidence>
<dbReference type="eggNOG" id="COG1280">
    <property type="taxonomic scope" value="Bacteria"/>
</dbReference>
<evidence type="ECO:0000313" key="8">
    <source>
        <dbReference type="Proteomes" id="UP000006833"/>
    </source>
</evidence>
<name>A8LJ83_DINSH</name>
<evidence type="ECO:0000313" key="7">
    <source>
        <dbReference type="EMBL" id="ABV94578.1"/>
    </source>
</evidence>
<dbReference type="KEGG" id="dsh:Dshi_2845"/>
<organism evidence="7 8">
    <name type="scientific">Dinoroseobacter shibae (strain DSM 16493 / NCIMB 14021 / DFL 12)</name>
    <dbReference type="NCBI Taxonomy" id="398580"/>
    <lineage>
        <taxon>Bacteria</taxon>
        <taxon>Pseudomonadati</taxon>
        <taxon>Pseudomonadota</taxon>
        <taxon>Alphaproteobacteria</taxon>
        <taxon>Rhodobacterales</taxon>
        <taxon>Roseobacteraceae</taxon>
        <taxon>Dinoroseobacter</taxon>
    </lineage>
</organism>
<dbReference type="OrthoDB" id="7659099at2"/>
<dbReference type="HOGENOM" id="CLU_079569_0_0_5"/>
<dbReference type="InterPro" id="IPR001123">
    <property type="entry name" value="LeuE-type"/>
</dbReference>
<feature type="transmembrane region" description="Helical" evidence="6">
    <location>
        <begin position="158"/>
        <end position="176"/>
    </location>
</feature>
<dbReference type="Proteomes" id="UP000006833">
    <property type="component" value="Chromosome"/>
</dbReference>
<dbReference type="EMBL" id="CP000830">
    <property type="protein sequence ID" value="ABV94578.1"/>
    <property type="molecule type" value="Genomic_DNA"/>
</dbReference>
<dbReference type="PANTHER" id="PTHR30086:SF21">
    <property type="entry name" value="TRANSPORT PROTEIN"/>
    <property type="match status" value="1"/>
</dbReference>
<protein>
    <submittedName>
        <fullName evidence="7">Uncharacterized protein</fullName>
    </submittedName>
</protein>
<feature type="transmembrane region" description="Helical" evidence="6">
    <location>
        <begin position="131"/>
        <end position="151"/>
    </location>
</feature>
<evidence type="ECO:0000256" key="1">
    <source>
        <dbReference type="ARBA" id="ARBA00004651"/>
    </source>
</evidence>
<dbReference type="GO" id="GO:0015171">
    <property type="term" value="F:amino acid transmembrane transporter activity"/>
    <property type="evidence" value="ECO:0007669"/>
    <property type="project" value="TreeGrafter"/>
</dbReference>
<keyword evidence="8" id="KW-1185">Reference proteome</keyword>
<evidence type="ECO:0000256" key="3">
    <source>
        <dbReference type="ARBA" id="ARBA00022692"/>
    </source>
</evidence>
<keyword evidence="2" id="KW-1003">Cell membrane</keyword>
<dbReference type="GO" id="GO:0005886">
    <property type="term" value="C:plasma membrane"/>
    <property type="evidence" value="ECO:0007669"/>
    <property type="project" value="UniProtKB-SubCell"/>
</dbReference>